<keyword evidence="3" id="KW-1185">Reference proteome</keyword>
<dbReference type="GO" id="GO:0019684">
    <property type="term" value="P:photosynthesis, light reaction"/>
    <property type="evidence" value="ECO:0007669"/>
    <property type="project" value="InterPro"/>
</dbReference>
<feature type="domain" description="PRC-barrel" evidence="1">
    <location>
        <begin position="141"/>
        <end position="193"/>
    </location>
</feature>
<gene>
    <name evidence="2" type="ORF">C8N44_11113</name>
</gene>
<protein>
    <submittedName>
        <fullName evidence="2">PRC-barrel domain protein</fullName>
    </submittedName>
</protein>
<dbReference type="EMBL" id="QBKN01000011">
    <property type="protein sequence ID" value="PTX47685.1"/>
    <property type="molecule type" value="Genomic_DNA"/>
</dbReference>
<sequence>MLISLNDTLSWHVSVEDDRFRLSDFLLDPDTHRPVYMILDLGGWFETDHALVAVSLMQHPDLDSGMLPLAIRADELRQAPHWREEKGGLSSLLTSLPPLVVGPFGATHAPLAMAVEGMGDTSQDDVDGDPAAQEALTRYERFTDWRDKPVFARDGEVGRLSDILHDIENGEISHFVVDSGHEEGGQVLAIPSALLRHHAETEKGGHIVLNTGIEAIRTAPRVGENEKLTGGWQPALKRHFALAT</sequence>
<organism evidence="2 3">
    <name type="scientific">Allosediminivita pacifica</name>
    <dbReference type="NCBI Taxonomy" id="1267769"/>
    <lineage>
        <taxon>Bacteria</taxon>
        <taxon>Pseudomonadati</taxon>
        <taxon>Pseudomonadota</taxon>
        <taxon>Alphaproteobacteria</taxon>
        <taxon>Rhodobacterales</taxon>
        <taxon>Paracoccaceae</taxon>
        <taxon>Allosediminivita</taxon>
    </lineage>
</organism>
<dbReference type="OrthoDB" id="7865530at2"/>
<dbReference type="AlphaFoldDB" id="A0A2T6AV57"/>
<dbReference type="InterPro" id="IPR027275">
    <property type="entry name" value="PRC-brl_dom"/>
</dbReference>
<accession>A0A2T6AV57</accession>
<name>A0A2T6AV57_9RHOB</name>
<dbReference type="Proteomes" id="UP000244069">
    <property type="component" value="Unassembled WGS sequence"/>
</dbReference>
<dbReference type="InterPro" id="IPR011033">
    <property type="entry name" value="PRC_barrel-like_sf"/>
</dbReference>
<dbReference type="Gene3D" id="3.90.50.10">
    <property type="entry name" value="Photosynthetic Reaction Center, subunit H, domain 2"/>
    <property type="match status" value="1"/>
</dbReference>
<dbReference type="InterPro" id="IPR014747">
    <property type="entry name" value="Bac_photo_RC_H_C"/>
</dbReference>
<evidence type="ECO:0000259" key="1">
    <source>
        <dbReference type="Pfam" id="PF05239"/>
    </source>
</evidence>
<dbReference type="GO" id="GO:0030077">
    <property type="term" value="C:plasma membrane light-harvesting complex"/>
    <property type="evidence" value="ECO:0007669"/>
    <property type="project" value="InterPro"/>
</dbReference>
<dbReference type="SUPFAM" id="SSF50346">
    <property type="entry name" value="PRC-barrel domain"/>
    <property type="match status" value="2"/>
</dbReference>
<comment type="caution">
    <text evidence="2">The sequence shown here is derived from an EMBL/GenBank/DDBJ whole genome shotgun (WGS) entry which is preliminary data.</text>
</comment>
<dbReference type="Pfam" id="PF05239">
    <property type="entry name" value="PRC"/>
    <property type="match status" value="1"/>
</dbReference>
<evidence type="ECO:0000313" key="2">
    <source>
        <dbReference type="EMBL" id="PTX47685.1"/>
    </source>
</evidence>
<reference evidence="2 3" key="1">
    <citation type="submission" date="2018-04" db="EMBL/GenBank/DDBJ databases">
        <title>Genomic Encyclopedia of Archaeal and Bacterial Type Strains, Phase II (KMG-II): from individual species to whole genera.</title>
        <authorList>
            <person name="Goeker M."/>
        </authorList>
    </citation>
    <scope>NUCLEOTIDE SEQUENCE [LARGE SCALE GENOMIC DNA]</scope>
    <source>
        <strain evidence="2 3">DSM 29329</strain>
    </source>
</reference>
<proteinExistence type="predicted"/>
<dbReference type="RefSeq" id="WP_107976057.1">
    <property type="nucleotide sequence ID" value="NZ_BMEZ01000013.1"/>
</dbReference>
<evidence type="ECO:0000313" key="3">
    <source>
        <dbReference type="Proteomes" id="UP000244069"/>
    </source>
</evidence>